<dbReference type="Pfam" id="PF00397">
    <property type="entry name" value="WW"/>
    <property type="match status" value="2"/>
</dbReference>
<dbReference type="Gene3D" id="2.20.70.10">
    <property type="match status" value="2"/>
</dbReference>
<evidence type="ECO:0000256" key="4">
    <source>
        <dbReference type="PROSITE-ProRule" id="PRU00091"/>
    </source>
</evidence>
<keyword evidence="10" id="KW-1185">Reference proteome</keyword>
<sequence length="2096" mass="227322">MSSNPAAIQGWVKSVDPNSGRFFYANHITRKTQWEPPPNWVEESSPAHTSSHNDNDGTNETLPGNWEVMHDPTTGKPFYVDHERKITQWTRPKEEKKPEKKISFAPASTTESSFSMQKFLQFDSVGNPQQETRSYSQEAAYYHQSHLGGMDVDFSDSLPGLDFSVKKVADKLRLNCPACDGLFTLSVRRHHCRLCGDVFCHNCSNNRVSLPLEGTEFEKPVRICNSCNEDVSRGNFFSMRRYLTPLQLFDPDDPVDEDPSGVTSPPNVNAALSSLTSDLDQMVQSAEGFDEKLTIPASILVPCVTKHLGTKHDTSDRAIRAIASLLSVGSMVGKNDYAYAIYFQDGHRTLNQILTILERSGSSRSTLFVQEKAAQAMFYLTESQILVSMMQTRGEFSQTVESDPLDSLDIQRTIRNMLDHSSVNKNPHLQRWATATIRNLILEDQRRACLAINEVAAKVASGESPGSLAYESILDQLVSTGGVMILCSLIGADDADTRAHATGALGAILTATRAIDGSMSALSEMTGGVAGGTEKKDGNIVRAIVAGGGCGSSVSQLLLSADNTVARMGCEFIGSLVLPLLIDPLGSATLQSLYDCRKDEGGLGACREAALEIASGSCLPAILSLVRENGRASRPIELRKSAMETLAATVLAVGEMGKAWADGKYEEGIGRNGAPAMLIRAIALLNEERVVDIALESLNSSSVQSLGSSRDTPSSRIREAAGTVLASLTSCSAEAIIELHSRQVLSQLLVSSDDTSMTAPSTLRGDAAPRCLGMLEAAASTLIFAWQHPSGAKSELLDRLMEALDAGTITHLFRVLTSKMDWESRDKSAGGMKARSAACRLLCCLFGIASTGDTSIGMKRLLDACDADQMGRRSSKGARNVLEAVLSVLQTALNLAHRVILGSTSRGAHYHAALLDLVDSSLLATGSMCGSSVAPGGGDGVFVKGDDFLVSHNDDFAERRKEVCKVACDVVIRSGRSGPALLPTLLVGGFGEGAVSSSLRLSLAIAQNGSKEQHMKLALSGILVPVSDILRAALSRGDLYRFSAALALVRFCGPHVAAGKGGGVPAIRDAIRVATNVLTLPVSTEANTNQLRTQESLKSECIGVLESLSGNASLWSTICTDALPAIVKYLRSCSEVGLCTPTMSETESSALRTVLEIVQVPSHAVAAAEEGLSTSLGKIMKKYTQPESSEYKKNLEIGLLAMETLHVLVKQPNARQHCDLLCGSALSSICSTIVLAASAEGKSTNETEDIIFFGLEVLSIAVSDIEESMDTAHVLQSSEAAAFLESILAEPRFVRCLCAYILPLQIEAHENEKSFYDVPLLYGLSPPVVNEACGGYQNSRECALFLLFTLSVYACAIESPQSESFWNTCLLRDCPMSRERDNLDVARASATFCSAYLQLLEQDHEAVVPSNRDKQLDYENLTRPLVRYRLLESLGESLSDLTEEAAEDSKTLDDYMLSLLVSYNLPCIFLSVWKDPALLELTYELMKMTVEANQEGVLHLFVKSKESVVSIFDLLNHKPDNVPEVDIRRIRQFLVTTLEKLAETGLLMEAVEKFGLKSSAIKALASACLSEDFVNKEEELTSHLLASGLIQCLVQLCTVKNHDKDGRQQREIVLTGTEAEAIALSLGRKICHMVISRYLERAKLQQYDLDEEEIVLNAPDVSLLCAMAQHSKAMKILESIGGLHALAQVAADGEPNALAALLEGSKGQPLLLLEADTYLSVLSLLSDEREHAWKNDAKMQSVVETGAFRLLSQLSDESLKGRRLIFEASGFEHSIVRAKEVLSSWSLADNSEIVDADDTKPWKYDSGRAENQMNLLIAALSYVATMTQVSEACSLFLDDEDWLLIVSNMASSGISTDLQIEALKAITSLSMCSSADGFLPTERVGEIFQGVLRVEHTSQIDGSSRVNELYSLATEGILCLFDSLPVEQQRSLVTDAALRYRKLLKSHTIDRTTKKGSSLDQGGLIAYNITSIIMIASYNSHLEDVLDSSLIMSLANTLQWRYDPKTAIKRTEQCSWDASVTQVLQILSRITLRVDSIFEKAGFSLQDLTEVVLMVAAPGKAPRQAISFLHALEEAQKVGEPASKLAARRIARTLKG</sequence>
<dbReference type="GO" id="GO:0008270">
    <property type="term" value="F:zinc ion binding"/>
    <property type="evidence" value="ECO:0007669"/>
    <property type="project" value="UniProtKB-KW"/>
</dbReference>
<dbReference type="SUPFAM" id="SSF57903">
    <property type="entry name" value="FYVE/PHD zinc finger"/>
    <property type="match status" value="1"/>
</dbReference>
<dbReference type="InterPro" id="IPR016024">
    <property type="entry name" value="ARM-type_fold"/>
</dbReference>
<evidence type="ECO:0000256" key="2">
    <source>
        <dbReference type="ARBA" id="ARBA00022771"/>
    </source>
</evidence>
<organism evidence="9 10">
    <name type="scientific">Cylindrotheca closterium</name>
    <dbReference type="NCBI Taxonomy" id="2856"/>
    <lineage>
        <taxon>Eukaryota</taxon>
        <taxon>Sar</taxon>
        <taxon>Stramenopiles</taxon>
        <taxon>Ochrophyta</taxon>
        <taxon>Bacillariophyta</taxon>
        <taxon>Bacillariophyceae</taxon>
        <taxon>Bacillariophycidae</taxon>
        <taxon>Bacillariales</taxon>
        <taxon>Bacillariaceae</taxon>
        <taxon>Cylindrotheca</taxon>
    </lineage>
</organism>
<feature type="compositionally biased region" description="Polar residues" evidence="5">
    <location>
        <begin position="46"/>
        <end position="62"/>
    </location>
</feature>
<dbReference type="PANTHER" id="PTHR23164:SF30">
    <property type="entry name" value="EARLY ENDOSOME ANTIGEN 1"/>
    <property type="match status" value="1"/>
</dbReference>
<name>A0AAD2FYX4_9STRA</name>
<evidence type="ECO:0000259" key="7">
    <source>
        <dbReference type="PROSITE" id="PS50178"/>
    </source>
</evidence>
<dbReference type="Pfam" id="PF01363">
    <property type="entry name" value="FYVE"/>
    <property type="match status" value="1"/>
</dbReference>
<accession>A0AAD2FYX4</accession>
<dbReference type="InterPro" id="IPR011011">
    <property type="entry name" value="Znf_FYVE_PHD"/>
</dbReference>
<dbReference type="InterPro" id="IPR001202">
    <property type="entry name" value="WW_dom"/>
</dbReference>
<dbReference type="PROSITE" id="PS50020">
    <property type="entry name" value="WW_DOMAIN_2"/>
    <property type="match status" value="2"/>
</dbReference>
<comment type="caution">
    <text evidence="9">The sequence shown here is derived from an EMBL/GenBank/DDBJ whole genome shotgun (WGS) entry which is preliminary data.</text>
</comment>
<feature type="domain" description="WW" evidence="6">
    <location>
        <begin position="60"/>
        <end position="94"/>
    </location>
</feature>
<reference evidence="9" key="1">
    <citation type="submission" date="2023-08" db="EMBL/GenBank/DDBJ databases">
        <authorList>
            <person name="Audoor S."/>
            <person name="Bilcke G."/>
        </authorList>
    </citation>
    <scope>NUCLEOTIDE SEQUENCE</scope>
</reference>
<dbReference type="SMART" id="SM00456">
    <property type="entry name" value="WW"/>
    <property type="match status" value="2"/>
</dbReference>
<dbReference type="SUPFAM" id="SSF51045">
    <property type="entry name" value="WW domain"/>
    <property type="match status" value="2"/>
</dbReference>
<gene>
    <name evidence="9" type="ORF">CYCCA115_LOCUS16499</name>
</gene>
<dbReference type="InterPro" id="IPR017455">
    <property type="entry name" value="Znf_FYVE-rel"/>
</dbReference>
<dbReference type="InterPro" id="IPR013083">
    <property type="entry name" value="Znf_RING/FYVE/PHD"/>
</dbReference>
<dbReference type="CDD" id="cd00065">
    <property type="entry name" value="FYVE_like_SF"/>
    <property type="match status" value="1"/>
</dbReference>
<feature type="region of interest" description="Disordered" evidence="5">
    <location>
        <begin position="33"/>
        <end position="66"/>
    </location>
</feature>
<dbReference type="PANTHER" id="PTHR23164">
    <property type="entry name" value="EARLY ENDOSOME ANTIGEN 1"/>
    <property type="match status" value="1"/>
</dbReference>
<feature type="domain" description="WW" evidence="6">
    <location>
        <begin position="5"/>
        <end position="39"/>
    </location>
</feature>
<proteinExistence type="predicted"/>
<dbReference type="InterPro" id="IPR001190">
    <property type="entry name" value="SRCR"/>
</dbReference>
<dbReference type="Gene3D" id="3.30.40.10">
    <property type="entry name" value="Zinc/RING finger domain, C3HC4 (zinc finger)"/>
    <property type="match status" value="1"/>
</dbReference>
<keyword evidence="2 4" id="KW-0863">Zinc-finger</keyword>
<evidence type="ECO:0008006" key="11">
    <source>
        <dbReference type="Google" id="ProtNLM"/>
    </source>
</evidence>
<dbReference type="EMBL" id="CAKOGP040001931">
    <property type="protein sequence ID" value="CAJ1956999.1"/>
    <property type="molecule type" value="Genomic_DNA"/>
</dbReference>
<protein>
    <recommendedName>
        <fullName evidence="11">HECT-type E3 ubiquitin transferase</fullName>
    </recommendedName>
</protein>
<dbReference type="PROSITE" id="PS50178">
    <property type="entry name" value="ZF_FYVE"/>
    <property type="match status" value="1"/>
</dbReference>
<dbReference type="PROSITE" id="PS50287">
    <property type="entry name" value="SRCR_2"/>
    <property type="match status" value="1"/>
</dbReference>
<evidence type="ECO:0000259" key="8">
    <source>
        <dbReference type="PROSITE" id="PS50287"/>
    </source>
</evidence>
<dbReference type="InterPro" id="IPR011989">
    <property type="entry name" value="ARM-like"/>
</dbReference>
<dbReference type="PROSITE" id="PS01159">
    <property type="entry name" value="WW_DOMAIN_1"/>
    <property type="match status" value="2"/>
</dbReference>
<dbReference type="SUPFAM" id="SSF48371">
    <property type="entry name" value="ARM repeat"/>
    <property type="match status" value="1"/>
</dbReference>
<dbReference type="SMART" id="SM00064">
    <property type="entry name" value="FYVE"/>
    <property type="match status" value="1"/>
</dbReference>
<evidence type="ECO:0000313" key="9">
    <source>
        <dbReference type="EMBL" id="CAJ1956999.1"/>
    </source>
</evidence>
<feature type="domain" description="FYVE-type" evidence="7">
    <location>
        <begin position="170"/>
        <end position="232"/>
    </location>
</feature>
<dbReference type="Proteomes" id="UP001295423">
    <property type="component" value="Unassembled WGS sequence"/>
</dbReference>
<dbReference type="CDD" id="cd00201">
    <property type="entry name" value="WW"/>
    <property type="match status" value="2"/>
</dbReference>
<evidence type="ECO:0000256" key="3">
    <source>
        <dbReference type="ARBA" id="ARBA00022833"/>
    </source>
</evidence>
<dbReference type="Gene3D" id="1.25.10.10">
    <property type="entry name" value="Leucine-rich Repeat Variant"/>
    <property type="match status" value="1"/>
</dbReference>
<dbReference type="InterPro" id="IPR036020">
    <property type="entry name" value="WW_dom_sf"/>
</dbReference>
<dbReference type="InterPro" id="IPR000306">
    <property type="entry name" value="Znf_FYVE"/>
</dbReference>
<dbReference type="GO" id="GO:0016020">
    <property type="term" value="C:membrane"/>
    <property type="evidence" value="ECO:0007669"/>
    <property type="project" value="InterPro"/>
</dbReference>
<evidence type="ECO:0000256" key="1">
    <source>
        <dbReference type="ARBA" id="ARBA00022723"/>
    </source>
</evidence>
<keyword evidence="3" id="KW-0862">Zinc</keyword>
<feature type="domain" description="SRCR" evidence="8">
    <location>
        <begin position="1091"/>
        <end position="1137"/>
    </location>
</feature>
<keyword evidence="1" id="KW-0479">Metal-binding</keyword>
<evidence type="ECO:0000313" key="10">
    <source>
        <dbReference type="Proteomes" id="UP001295423"/>
    </source>
</evidence>
<evidence type="ECO:0000259" key="6">
    <source>
        <dbReference type="PROSITE" id="PS50020"/>
    </source>
</evidence>
<evidence type="ECO:0000256" key="5">
    <source>
        <dbReference type="SAM" id="MobiDB-lite"/>
    </source>
</evidence>